<dbReference type="EMBL" id="JAPFFM010000001">
    <property type="protein sequence ID" value="KAJ6779041.1"/>
    <property type="molecule type" value="Genomic_DNA"/>
</dbReference>
<organism evidence="3 4">
    <name type="scientific">Salix koriyanagi</name>
    <dbReference type="NCBI Taxonomy" id="2511006"/>
    <lineage>
        <taxon>Eukaryota</taxon>
        <taxon>Viridiplantae</taxon>
        <taxon>Streptophyta</taxon>
        <taxon>Embryophyta</taxon>
        <taxon>Tracheophyta</taxon>
        <taxon>Spermatophyta</taxon>
        <taxon>Magnoliopsida</taxon>
        <taxon>eudicotyledons</taxon>
        <taxon>Gunneridae</taxon>
        <taxon>Pentapetalae</taxon>
        <taxon>rosids</taxon>
        <taxon>fabids</taxon>
        <taxon>Malpighiales</taxon>
        <taxon>Salicaceae</taxon>
        <taxon>Saliceae</taxon>
        <taxon>Salix</taxon>
    </lineage>
</organism>
<feature type="signal peptide" evidence="2">
    <location>
        <begin position="1"/>
        <end position="19"/>
    </location>
</feature>
<keyword evidence="4" id="KW-1185">Reference proteome</keyword>
<feature type="region of interest" description="Disordered" evidence="1">
    <location>
        <begin position="65"/>
        <end position="91"/>
    </location>
</feature>
<feature type="chain" id="PRO_5040383516" description="Secreted protein" evidence="2">
    <location>
        <begin position="20"/>
        <end position="91"/>
    </location>
</feature>
<evidence type="ECO:0008006" key="5">
    <source>
        <dbReference type="Google" id="ProtNLM"/>
    </source>
</evidence>
<evidence type="ECO:0000313" key="4">
    <source>
        <dbReference type="Proteomes" id="UP001151752"/>
    </source>
</evidence>
<sequence length="91" mass="9950">MFLPLESVFLLLLQRGGWTTLPKVRAALVDNRGTISVQGCLRSTIVDDPRRLSALASRCWLEAGAKQAGSGDRLVAGGSREEAGRQKERRK</sequence>
<gene>
    <name evidence="3" type="ORF">OIU74_002768</name>
</gene>
<accession>A0A9Q0X4W7</accession>
<reference evidence="3" key="2">
    <citation type="journal article" date="2023" name="Int. J. Mol. Sci.">
        <title>De Novo Assembly and Annotation of 11 Diverse Shrub Willow (Salix) Genomes Reveals Novel Gene Organization in Sex-Linked Regions.</title>
        <authorList>
            <person name="Hyden B."/>
            <person name="Feng K."/>
            <person name="Yates T.B."/>
            <person name="Jawdy S."/>
            <person name="Cereghino C."/>
            <person name="Smart L.B."/>
            <person name="Muchero W."/>
        </authorList>
    </citation>
    <scope>NUCLEOTIDE SEQUENCE</scope>
    <source>
        <tissue evidence="3">Shoot tip</tissue>
    </source>
</reference>
<evidence type="ECO:0000313" key="3">
    <source>
        <dbReference type="EMBL" id="KAJ6779041.1"/>
    </source>
</evidence>
<dbReference type="Proteomes" id="UP001151752">
    <property type="component" value="Chromosome 16"/>
</dbReference>
<reference evidence="3" key="1">
    <citation type="submission" date="2022-11" db="EMBL/GenBank/DDBJ databases">
        <authorList>
            <person name="Hyden B.L."/>
            <person name="Feng K."/>
            <person name="Yates T."/>
            <person name="Jawdy S."/>
            <person name="Smart L.B."/>
            <person name="Muchero W."/>
        </authorList>
    </citation>
    <scope>NUCLEOTIDE SEQUENCE</scope>
    <source>
        <tissue evidence="3">Shoot tip</tissue>
    </source>
</reference>
<comment type="caution">
    <text evidence="3">The sequence shown here is derived from an EMBL/GenBank/DDBJ whole genome shotgun (WGS) entry which is preliminary data.</text>
</comment>
<evidence type="ECO:0000256" key="1">
    <source>
        <dbReference type="SAM" id="MobiDB-lite"/>
    </source>
</evidence>
<protein>
    <recommendedName>
        <fullName evidence="5">Secreted protein</fullName>
    </recommendedName>
</protein>
<dbReference type="AlphaFoldDB" id="A0A9Q0X4W7"/>
<feature type="compositionally biased region" description="Basic and acidic residues" evidence="1">
    <location>
        <begin position="79"/>
        <end position="91"/>
    </location>
</feature>
<keyword evidence="2" id="KW-0732">Signal</keyword>
<proteinExistence type="predicted"/>
<name>A0A9Q0X4W7_9ROSI</name>
<evidence type="ECO:0000256" key="2">
    <source>
        <dbReference type="SAM" id="SignalP"/>
    </source>
</evidence>